<name>A0A9D2NYB0_9FIRM</name>
<feature type="region of interest" description="Disordered" evidence="1">
    <location>
        <begin position="253"/>
        <end position="350"/>
    </location>
</feature>
<feature type="domain" description="TPM" evidence="3">
    <location>
        <begin position="55"/>
        <end position="163"/>
    </location>
</feature>
<dbReference type="AlphaFoldDB" id="A0A9D2NYB0"/>
<keyword evidence="2" id="KW-1133">Transmembrane helix</keyword>
<feature type="transmembrane region" description="Helical" evidence="2">
    <location>
        <begin position="196"/>
        <end position="214"/>
    </location>
</feature>
<evidence type="ECO:0000313" key="4">
    <source>
        <dbReference type="EMBL" id="HJC40667.1"/>
    </source>
</evidence>
<reference evidence="4" key="1">
    <citation type="journal article" date="2021" name="PeerJ">
        <title>Extensive microbial diversity within the chicken gut microbiome revealed by metagenomics and culture.</title>
        <authorList>
            <person name="Gilroy R."/>
            <person name="Ravi A."/>
            <person name="Getino M."/>
            <person name="Pursley I."/>
            <person name="Horton D.L."/>
            <person name="Alikhan N.F."/>
            <person name="Baker D."/>
            <person name="Gharbi K."/>
            <person name="Hall N."/>
            <person name="Watson M."/>
            <person name="Adriaenssens E.M."/>
            <person name="Foster-Nyarko E."/>
            <person name="Jarju S."/>
            <person name="Secka A."/>
            <person name="Antonio M."/>
            <person name="Oren A."/>
            <person name="Chaudhuri R.R."/>
            <person name="La Ragione R."/>
            <person name="Hildebrand F."/>
            <person name="Pallen M.J."/>
        </authorList>
    </citation>
    <scope>NUCLEOTIDE SEQUENCE</scope>
    <source>
        <strain evidence="4">CHK186-1790</strain>
    </source>
</reference>
<protein>
    <submittedName>
        <fullName evidence="4">TPM domain-containing protein</fullName>
    </submittedName>
</protein>
<proteinExistence type="predicted"/>
<feature type="compositionally biased region" description="Gly residues" evidence="1">
    <location>
        <begin position="279"/>
        <end position="350"/>
    </location>
</feature>
<evidence type="ECO:0000259" key="3">
    <source>
        <dbReference type="Pfam" id="PF04536"/>
    </source>
</evidence>
<evidence type="ECO:0000256" key="2">
    <source>
        <dbReference type="SAM" id="Phobius"/>
    </source>
</evidence>
<dbReference type="Proteomes" id="UP000823882">
    <property type="component" value="Unassembled WGS sequence"/>
</dbReference>
<keyword evidence="2" id="KW-0472">Membrane</keyword>
<evidence type="ECO:0000256" key="1">
    <source>
        <dbReference type="SAM" id="MobiDB-lite"/>
    </source>
</evidence>
<dbReference type="InterPro" id="IPR007621">
    <property type="entry name" value="TPM_dom"/>
</dbReference>
<gene>
    <name evidence="4" type="ORF">H9701_03830</name>
</gene>
<keyword evidence="2" id="KW-0812">Transmembrane</keyword>
<sequence length="350" mass="36583">MLKKRWVAVVITLVVIGLAICFGLMKAQSGSDLPAEGSGALDTALDTSSYTRFLYDQADLLSPSAEETILLYNANWDDRYNSVVAVVTLESVGTSSLEDAAYDQGADMGLGEGDAVLLIAVAEDSYYVAPGTDFATILTNQAVDELESRLNSATNYESAVLSFFSGMDTIYQANFGLGNQEVPQGGGYVFFSGYRWLVSLIALLLVLFVILSAIDSARYNAYRRMYYGVPNPPVVFRPIFFWHGPGYGWYQRRWRRPPPPPPRGPRGPGGPGGPRPGGPSSGFGGAGNRGPRGGGTFGGRPSGGGRPGGFGGSFGGSRGGGFGGARSGGFGGSRSGGFGGGRGGGFGGRR</sequence>
<evidence type="ECO:0000313" key="5">
    <source>
        <dbReference type="Proteomes" id="UP000823882"/>
    </source>
</evidence>
<feature type="transmembrane region" description="Helical" evidence="2">
    <location>
        <begin position="6"/>
        <end position="25"/>
    </location>
</feature>
<accession>A0A9D2NYB0</accession>
<organism evidence="4 5">
    <name type="scientific">Candidatus Intestinimonas pullistercoris</name>
    <dbReference type="NCBI Taxonomy" id="2838623"/>
    <lineage>
        <taxon>Bacteria</taxon>
        <taxon>Bacillati</taxon>
        <taxon>Bacillota</taxon>
        <taxon>Clostridia</taxon>
        <taxon>Eubacteriales</taxon>
        <taxon>Intestinimonas</taxon>
    </lineage>
</organism>
<reference evidence="4" key="2">
    <citation type="submission" date="2021-04" db="EMBL/GenBank/DDBJ databases">
        <authorList>
            <person name="Gilroy R."/>
        </authorList>
    </citation>
    <scope>NUCLEOTIDE SEQUENCE</scope>
    <source>
        <strain evidence="4">CHK186-1790</strain>
    </source>
</reference>
<dbReference type="EMBL" id="DWWJ01000072">
    <property type="protein sequence ID" value="HJC40667.1"/>
    <property type="molecule type" value="Genomic_DNA"/>
</dbReference>
<dbReference type="Pfam" id="PF04536">
    <property type="entry name" value="TPM_phosphatase"/>
    <property type="match status" value="1"/>
</dbReference>
<comment type="caution">
    <text evidence="4">The sequence shown here is derived from an EMBL/GenBank/DDBJ whole genome shotgun (WGS) entry which is preliminary data.</text>
</comment>
<dbReference type="Gene3D" id="3.10.310.50">
    <property type="match status" value="1"/>
</dbReference>